<dbReference type="STRING" id="338963.Pcar_0679"/>
<name>Q3A6R9_SYNC1</name>
<dbReference type="RefSeq" id="WP_011340381.1">
    <property type="nucleotide sequence ID" value="NC_007498.2"/>
</dbReference>
<comment type="cofactor">
    <cofactor evidence="1 9">
        <name>[4Fe-4S] cluster</name>
        <dbReference type="ChEBI" id="CHEBI:49883"/>
    </cofactor>
</comment>
<evidence type="ECO:0000259" key="10">
    <source>
        <dbReference type="PROSITE" id="PS51379"/>
    </source>
</evidence>
<dbReference type="KEGG" id="pca:Pcar_0679"/>
<dbReference type="InterPro" id="IPR017900">
    <property type="entry name" value="4Fe4S_Fe_S_CS"/>
</dbReference>
<dbReference type="PANTHER" id="PTHR24960">
    <property type="entry name" value="PHOTOSYSTEM I IRON-SULFUR CENTER-RELATED"/>
    <property type="match status" value="1"/>
</dbReference>
<evidence type="ECO:0000256" key="1">
    <source>
        <dbReference type="ARBA" id="ARBA00001966"/>
    </source>
</evidence>
<dbReference type="GO" id="GO:0051539">
    <property type="term" value="F:4 iron, 4 sulfur cluster binding"/>
    <property type="evidence" value="ECO:0007669"/>
    <property type="project" value="UniProtKB-UniRule"/>
</dbReference>
<proteinExistence type="predicted"/>
<dbReference type="InterPro" id="IPR000813">
    <property type="entry name" value="7Fe_ferredoxin"/>
</dbReference>
<evidence type="ECO:0000256" key="8">
    <source>
        <dbReference type="ARBA" id="ARBA00023014"/>
    </source>
</evidence>
<comment type="function">
    <text evidence="2 9">Ferredoxins are iron-sulfur proteins that transfer electrons in a wide variety of metabolic reactions.</text>
</comment>
<reference evidence="11 12" key="2">
    <citation type="journal article" date="2012" name="BMC Genomics">
        <title>The genome of Pelobacter carbinolicus reveals surprising metabolic capabilities and physiological features.</title>
        <authorList>
            <person name="Aklujkar M."/>
            <person name="Haveman S.A."/>
            <person name="Didonato R.Jr."/>
            <person name="Chertkov O."/>
            <person name="Han C.S."/>
            <person name="Land M.L."/>
            <person name="Brown P."/>
            <person name="Lovley D.R."/>
        </authorList>
    </citation>
    <scope>NUCLEOTIDE SEQUENCE [LARGE SCALE GENOMIC DNA]</scope>
    <source>
        <strain evidence="12">DSM 2380 / NBRC 103641 / GraBd1</strain>
    </source>
</reference>
<evidence type="ECO:0000256" key="3">
    <source>
        <dbReference type="ARBA" id="ARBA00022448"/>
    </source>
</evidence>
<dbReference type="PROSITE" id="PS00198">
    <property type="entry name" value="4FE4S_FER_1"/>
    <property type="match status" value="2"/>
</dbReference>
<dbReference type="InterPro" id="IPR017896">
    <property type="entry name" value="4Fe4S_Fe-S-bd"/>
</dbReference>
<sequence>MGTHYITEDCINCGACADVCPVDAISEKGELHIVDQPTCTDCGACDEVCPVDAIKWD</sequence>
<evidence type="ECO:0000313" key="11">
    <source>
        <dbReference type="EMBL" id="ABA87938.1"/>
    </source>
</evidence>
<dbReference type="eggNOG" id="COG2221">
    <property type="taxonomic scope" value="Bacteria"/>
</dbReference>
<evidence type="ECO:0000256" key="2">
    <source>
        <dbReference type="ARBA" id="ARBA00003532"/>
    </source>
</evidence>
<keyword evidence="8 9" id="KW-0411">Iron-sulfur</keyword>
<feature type="domain" description="4Fe-4S ferredoxin-type" evidence="10">
    <location>
        <begin position="33"/>
        <end position="57"/>
    </location>
</feature>
<dbReference type="GO" id="GO:0009055">
    <property type="term" value="F:electron transfer activity"/>
    <property type="evidence" value="ECO:0007669"/>
    <property type="project" value="UniProtKB-UniRule"/>
</dbReference>
<evidence type="ECO:0000256" key="5">
    <source>
        <dbReference type="ARBA" id="ARBA00022723"/>
    </source>
</evidence>
<feature type="domain" description="4Fe-4S ferredoxin-type" evidence="10">
    <location>
        <begin position="1"/>
        <end position="30"/>
    </location>
</feature>
<dbReference type="PRINTS" id="PR00354">
    <property type="entry name" value="7FE8SFRDOXIN"/>
</dbReference>
<gene>
    <name evidence="11" type="primary">frx-3</name>
    <name evidence="11" type="ordered locus">Pcar_0679</name>
</gene>
<dbReference type="InterPro" id="IPR050157">
    <property type="entry name" value="PSI_iron-sulfur_center"/>
</dbReference>
<dbReference type="Pfam" id="PF14697">
    <property type="entry name" value="Fer4_21"/>
    <property type="match status" value="1"/>
</dbReference>
<keyword evidence="3 9" id="KW-0813">Transport</keyword>
<keyword evidence="4 9" id="KW-0004">4Fe-4S</keyword>
<keyword evidence="6 9" id="KW-0249">Electron transport</keyword>
<evidence type="ECO:0000256" key="7">
    <source>
        <dbReference type="ARBA" id="ARBA00023004"/>
    </source>
</evidence>
<dbReference type="EMBL" id="CP000142">
    <property type="protein sequence ID" value="ABA87938.1"/>
    <property type="molecule type" value="Genomic_DNA"/>
</dbReference>
<dbReference type="Gene3D" id="3.30.70.20">
    <property type="match status" value="1"/>
</dbReference>
<evidence type="ECO:0000256" key="4">
    <source>
        <dbReference type="ARBA" id="ARBA00022485"/>
    </source>
</evidence>
<dbReference type="OrthoDB" id="9803397at2"/>
<keyword evidence="5 9" id="KW-0479">Metal-binding</keyword>
<dbReference type="GO" id="GO:0046872">
    <property type="term" value="F:metal ion binding"/>
    <property type="evidence" value="ECO:0007669"/>
    <property type="project" value="UniProtKB-UniRule"/>
</dbReference>
<accession>Q3A6R9</accession>
<reference evidence="12" key="1">
    <citation type="submission" date="2005-10" db="EMBL/GenBank/DDBJ databases">
        <title>Complete sequence of Pelobacter carbinolicus DSM 2380.</title>
        <authorList>
            <person name="Copeland A."/>
            <person name="Lucas S."/>
            <person name="Lapidus A."/>
            <person name="Barry K."/>
            <person name="Detter J.C."/>
            <person name="Glavina T."/>
            <person name="Hammon N."/>
            <person name="Israni S."/>
            <person name="Pitluck S."/>
            <person name="Chertkov O."/>
            <person name="Schmutz J."/>
            <person name="Larimer F."/>
            <person name="Land M."/>
            <person name="Kyrpides N."/>
            <person name="Ivanova N."/>
            <person name="Richardson P."/>
        </authorList>
    </citation>
    <scope>NUCLEOTIDE SEQUENCE [LARGE SCALE GENOMIC DNA]</scope>
    <source>
        <strain evidence="12">DSM 2380 / NBRC 103641 / GraBd1</strain>
    </source>
</reference>
<evidence type="ECO:0000256" key="6">
    <source>
        <dbReference type="ARBA" id="ARBA00022982"/>
    </source>
</evidence>
<evidence type="ECO:0000256" key="9">
    <source>
        <dbReference type="RuleBase" id="RU365098"/>
    </source>
</evidence>
<protein>
    <recommendedName>
        <fullName evidence="9">Ferredoxin</fullName>
    </recommendedName>
</protein>
<dbReference type="SUPFAM" id="SSF54862">
    <property type="entry name" value="4Fe-4S ferredoxins"/>
    <property type="match status" value="1"/>
</dbReference>
<dbReference type="AlphaFoldDB" id="Q3A6R9"/>
<dbReference type="PANTHER" id="PTHR24960:SF79">
    <property type="entry name" value="PHOTOSYSTEM I IRON-SULFUR CENTER"/>
    <property type="match status" value="1"/>
</dbReference>
<dbReference type="PROSITE" id="PS51379">
    <property type="entry name" value="4FE4S_FER_2"/>
    <property type="match status" value="2"/>
</dbReference>
<evidence type="ECO:0000313" key="12">
    <source>
        <dbReference type="Proteomes" id="UP000002534"/>
    </source>
</evidence>
<organism evidence="11 12">
    <name type="scientific">Syntrophotalea carbinolica (strain DSM 2380 / NBRC 103641 / GraBd1)</name>
    <name type="common">Pelobacter carbinolicus</name>
    <dbReference type="NCBI Taxonomy" id="338963"/>
    <lineage>
        <taxon>Bacteria</taxon>
        <taxon>Pseudomonadati</taxon>
        <taxon>Thermodesulfobacteriota</taxon>
        <taxon>Desulfuromonadia</taxon>
        <taxon>Desulfuromonadales</taxon>
        <taxon>Syntrophotaleaceae</taxon>
        <taxon>Syntrophotalea</taxon>
    </lineage>
</organism>
<dbReference type="HOGENOM" id="CLU_139698_11_4_7"/>
<keyword evidence="12" id="KW-1185">Reference proteome</keyword>
<dbReference type="Proteomes" id="UP000002534">
    <property type="component" value="Chromosome"/>
</dbReference>
<keyword evidence="7 9" id="KW-0408">Iron</keyword>